<proteinExistence type="inferred from homology"/>
<evidence type="ECO:0000256" key="2">
    <source>
        <dbReference type="ARBA" id="ARBA00022803"/>
    </source>
</evidence>
<sequence length="153" mass="18008">MERYNDAIQLCDAILEDPTDTTARKHKTDIEKAPGEMWKLLRINMNEYLEQFLGNQEAWHELPELYVNKHNYAKKAFCLEEHIVTNPHNTYIVRSRMLKLNINNVDLKILTFQEMHASHIVSAPKASTKMEKNNMKYVPWEASQINRVYQFAG</sequence>
<dbReference type="Pfam" id="PF22890">
    <property type="entry name" value="TPR_EMC2"/>
    <property type="match status" value="1"/>
</dbReference>
<accession>A0A7J7E517</accession>
<comment type="function">
    <text evidence="3">Part of the endoplasmic reticulum membrane protein complex (EMC) that enables the energy-independent insertion into endoplasmic reticulum membranes of newly synthesized membrane proteins.</text>
</comment>
<reference evidence="5 6" key="1">
    <citation type="journal article" date="2020" name="Mol. Biol. Evol.">
        <title>Interspecific Gene Flow and the Evolution of Specialization in Black and White Rhinoceros.</title>
        <authorList>
            <person name="Moodley Y."/>
            <person name="Westbury M.V."/>
            <person name="Russo I.M."/>
            <person name="Gopalakrishnan S."/>
            <person name="Rakotoarivelo A."/>
            <person name="Olsen R.A."/>
            <person name="Prost S."/>
            <person name="Tunstall T."/>
            <person name="Ryder O.A."/>
            <person name="Dalen L."/>
            <person name="Bruford M.W."/>
        </authorList>
    </citation>
    <scope>NUCLEOTIDE SEQUENCE [LARGE SCALE GENOMIC DNA]</scope>
    <source>
        <strain evidence="5">SBR-YM</strain>
        <tissue evidence="5">Skin</tissue>
    </source>
</reference>
<dbReference type="EMBL" id="JACDTQ010004046">
    <property type="protein sequence ID" value="KAF5910912.1"/>
    <property type="molecule type" value="Genomic_DNA"/>
</dbReference>
<evidence type="ECO:0000256" key="3">
    <source>
        <dbReference type="RuleBase" id="RU367091"/>
    </source>
</evidence>
<comment type="subcellular location">
    <subcellularLocation>
        <location evidence="3">Endoplasmic reticulum membrane</location>
        <topology evidence="3">Peripheral membrane protein</topology>
        <orientation evidence="3">Cytoplasmic side</orientation>
    </subcellularLocation>
</comment>
<feature type="domain" description="EMC2 TPR-like" evidence="4">
    <location>
        <begin position="6"/>
        <end position="88"/>
    </location>
</feature>
<organism evidence="5 6">
    <name type="scientific">Diceros bicornis minor</name>
    <name type="common">South-central black rhinoceros</name>
    <dbReference type="NCBI Taxonomy" id="77932"/>
    <lineage>
        <taxon>Eukaryota</taxon>
        <taxon>Metazoa</taxon>
        <taxon>Chordata</taxon>
        <taxon>Craniata</taxon>
        <taxon>Vertebrata</taxon>
        <taxon>Euteleostomi</taxon>
        <taxon>Mammalia</taxon>
        <taxon>Eutheria</taxon>
        <taxon>Laurasiatheria</taxon>
        <taxon>Perissodactyla</taxon>
        <taxon>Rhinocerotidae</taxon>
        <taxon>Diceros</taxon>
    </lineage>
</organism>
<comment type="caution">
    <text evidence="5">The sequence shown here is derived from an EMBL/GenBank/DDBJ whole genome shotgun (WGS) entry which is preliminary data.</text>
</comment>
<keyword evidence="6" id="KW-1185">Reference proteome</keyword>
<dbReference type="InterPro" id="IPR039856">
    <property type="entry name" value="EMC2-like"/>
</dbReference>
<keyword evidence="1" id="KW-0677">Repeat</keyword>
<dbReference type="GO" id="GO:0072546">
    <property type="term" value="C:EMC complex"/>
    <property type="evidence" value="ECO:0007669"/>
    <property type="project" value="UniProtKB-UniRule"/>
</dbReference>
<gene>
    <name evidence="5" type="ORF">HPG69_000876</name>
</gene>
<dbReference type="AlphaFoldDB" id="A0A7J7E517"/>
<comment type="subunit">
    <text evidence="3">Component of the ER membrane protein complex (EMC).</text>
</comment>
<dbReference type="PANTHER" id="PTHR12760">
    <property type="entry name" value="TETRATRICOPEPTIDE REPEAT PROTEIN"/>
    <property type="match status" value="1"/>
</dbReference>
<protein>
    <recommendedName>
        <fullName evidence="3">ER membrane protein complex subunit 2</fullName>
    </recommendedName>
</protein>
<name>A0A7J7E517_DICBM</name>
<evidence type="ECO:0000313" key="6">
    <source>
        <dbReference type="Proteomes" id="UP000551758"/>
    </source>
</evidence>
<keyword evidence="2" id="KW-0802">TPR repeat</keyword>
<dbReference type="Proteomes" id="UP000551758">
    <property type="component" value="Unassembled WGS sequence"/>
</dbReference>
<keyword evidence="3" id="KW-0472">Membrane</keyword>
<comment type="similarity">
    <text evidence="3">Belongs to the EMC2 family.</text>
</comment>
<dbReference type="InterPro" id="IPR055217">
    <property type="entry name" value="TPR_EMC2"/>
</dbReference>
<keyword evidence="3" id="KW-0256">Endoplasmic reticulum</keyword>
<evidence type="ECO:0000256" key="1">
    <source>
        <dbReference type="ARBA" id="ARBA00022737"/>
    </source>
</evidence>
<evidence type="ECO:0000259" key="4">
    <source>
        <dbReference type="Pfam" id="PF22890"/>
    </source>
</evidence>
<evidence type="ECO:0000313" key="5">
    <source>
        <dbReference type="EMBL" id="KAF5910912.1"/>
    </source>
</evidence>